<dbReference type="GeneID" id="64666529"/>
<sequence length="121" mass="13925">MKVMNIVIQDSHFHNIYIANQLEWHVKCRRFTIQLIDRHKVTHILGPSVTMQAPCYGSSECFITVPYFNGNLNTDFKVVPIDGVTEYLDLRSNEPSERVLSAWELETGGHYEPVLTTRNGM</sequence>
<organism evidence="1 2">
    <name type="scientific">Suillus fuscotomentosus</name>
    <dbReference type="NCBI Taxonomy" id="1912939"/>
    <lineage>
        <taxon>Eukaryota</taxon>
        <taxon>Fungi</taxon>
        <taxon>Dikarya</taxon>
        <taxon>Basidiomycota</taxon>
        <taxon>Agaricomycotina</taxon>
        <taxon>Agaricomycetes</taxon>
        <taxon>Agaricomycetidae</taxon>
        <taxon>Boletales</taxon>
        <taxon>Suillineae</taxon>
        <taxon>Suillaceae</taxon>
        <taxon>Suillus</taxon>
    </lineage>
</organism>
<dbReference type="Proteomes" id="UP001195769">
    <property type="component" value="Unassembled WGS sequence"/>
</dbReference>
<gene>
    <name evidence="1" type="ORF">F5891DRAFT_553729</name>
</gene>
<keyword evidence="2" id="KW-1185">Reference proteome</keyword>
<evidence type="ECO:0000313" key="1">
    <source>
        <dbReference type="EMBL" id="KAG1906153.1"/>
    </source>
</evidence>
<protein>
    <submittedName>
        <fullName evidence="1">Uncharacterized protein</fullName>
    </submittedName>
</protein>
<dbReference type="EMBL" id="JABBWK010000005">
    <property type="protein sequence ID" value="KAG1906153.1"/>
    <property type="molecule type" value="Genomic_DNA"/>
</dbReference>
<dbReference type="AlphaFoldDB" id="A0AAD4EJI0"/>
<reference evidence="1" key="1">
    <citation type="journal article" date="2020" name="New Phytol.">
        <title>Comparative genomics reveals dynamic genome evolution in host specialist ectomycorrhizal fungi.</title>
        <authorList>
            <person name="Lofgren L.A."/>
            <person name="Nguyen N.H."/>
            <person name="Vilgalys R."/>
            <person name="Ruytinx J."/>
            <person name="Liao H.L."/>
            <person name="Branco S."/>
            <person name="Kuo A."/>
            <person name="LaButti K."/>
            <person name="Lipzen A."/>
            <person name="Andreopoulos W."/>
            <person name="Pangilinan J."/>
            <person name="Riley R."/>
            <person name="Hundley H."/>
            <person name="Na H."/>
            <person name="Barry K."/>
            <person name="Grigoriev I.V."/>
            <person name="Stajich J.E."/>
            <person name="Kennedy P.G."/>
        </authorList>
    </citation>
    <scope>NUCLEOTIDE SEQUENCE</scope>
    <source>
        <strain evidence="1">FC203</strain>
    </source>
</reference>
<dbReference type="RefSeq" id="XP_041231728.1">
    <property type="nucleotide sequence ID" value="XM_041372231.1"/>
</dbReference>
<name>A0AAD4EJI0_9AGAM</name>
<proteinExistence type="predicted"/>
<evidence type="ECO:0000313" key="2">
    <source>
        <dbReference type="Proteomes" id="UP001195769"/>
    </source>
</evidence>
<accession>A0AAD4EJI0</accession>
<comment type="caution">
    <text evidence="1">The sequence shown here is derived from an EMBL/GenBank/DDBJ whole genome shotgun (WGS) entry which is preliminary data.</text>
</comment>